<proteinExistence type="predicted"/>
<reference evidence="2 3" key="1">
    <citation type="submission" date="2022-03" db="EMBL/GenBank/DDBJ databases">
        <authorList>
            <person name="Macdonald S."/>
            <person name="Ahmed S."/>
            <person name="Newling K."/>
        </authorList>
    </citation>
    <scope>NUCLEOTIDE SEQUENCE [LARGE SCALE GENOMIC DNA]</scope>
</reference>
<dbReference type="PANTHER" id="PTHR33784">
    <property type="entry name" value="OS05G0482100 PROTEIN"/>
    <property type="match status" value="1"/>
</dbReference>
<dbReference type="InterPro" id="IPR057136">
    <property type="entry name" value="At2g35280_TPR_dom"/>
</dbReference>
<accession>A0ABC8JFK6</accession>
<comment type="caution">
    <text evidence="2">The sequence shown here is derived from an EMBL/GenBank/DDBJ whole genome shotgun (WGS) entry which is preliminary data.</text>
</comment>
<gene>
    <name evidence="2" type="ORF">ERUC_LOCUS10608</name>
</gene>
<dbReference type="InterPro" id="IPR040338">
    <property type="entry name" value="At1g67623-like"/>
</dbReference>
<sequence>MLSSPTLAEAAADPQVYKNINLHILTVYPLIPLCSYKELMDRCLAAGNFQAHYIRGIQEYFHNNDIGVGFPHLKIAAEVENKRSKNDAGFTGMERQHETRQHLLEKHQKITPWSKSHNPRRYYERLHRSKGTYHMSRRRDATSL</sequence>
<evidence type="ECO:0000313" key="3">
    <source>
        <dbReference type="Proteomes" id="UP001642260"/>
    </source>
</evidence>
<organism evidence="2 3">
    <name type="scientific">Eruca vesicaria subsp. sativa</name>
    <name type="common">Garden rocket</name>
    <name type="synonym">Eruca sativa</name>
    <dbReference type="NCBI Taxonomy" id="29727"/>
    <lineage>
        <taxon>Eukaryota</taxon>
        <taxon>Viridiplantae</taxon>
        <taxon>Streptophyta</taxon>
        <taxon>Embryophyta</taxon>
        <taxon>Tracheophyta</taxon>
        <taxon>Spermatophyta</taxon>
        <taxon>Magnoliopsida</taxon>
        <taxon>eudicotyledons</taxon>
        <taxon>Gunneridae</taxon>
        <taxon>Pentapetalae</taxon>
        <taxon>rosids</taxon>
        <taxon>malvids</taxon>
        <taxon>Brassicales</taxon>
        <taxon>Brassicaceae</taxon>
        <taxon>Brassiceae</taxon>
        <taxon>Eruca</taxon>
    </lineage>
</organism>
<name>A0ABC8JFK6_ERUVS</name>
<evidence type="ECO:0000259" key="1">
    <source>
        <dbReference type="Pfam" id="PF23310"/>
    </source>
</evidence>
<protein>
    <recommendedName>
        <fullName evidence="1">At2g35280-like TPR domain-containing protein</fullName>
    </recommendedName>
</protein>
<feature type="domain" description="At2g35280-like TPR" evidence="1">
    <location>
        <begin position="37"/>
        <end position="104"/>
    </location>
</feature>
<dbReference type="Pfam" id="PF23310">
    <property type="entry name" value="TPR_27"/>
    <property type="match status" value="1"/>
</dbReference>
<evidence type="ECO:0000313" key="2">
    <source>
        <dbReference type="EMBL" id="CAH8326265.1"/>
    </source>
</evidence>
<keyword evidence="3" id="KW-1185">Reference proteome</keyword>
<dbReference type="AlphaFoldDB" id="A0ABC8JFK6"/>
<dbReference type="PANTHER" id="PTHR33784:SF42">
    <property type="entry name" value="F-BOX DOMAIN-CONTAINING PROTEIN"/>
    <property type="match status" value="1"/>
</dbReference>
<dbReference type="Proteomes" id="UP001642260">
    <property type="component" value="Unassembled WGS sequence"/>
</dbReference>
<dbReference type="EMBL" id="CAKOAT010104044">
    <property type="protein sequence ID" value="CAH8326265.1"/>
    <property type="molecule type" value="Genomic_DNA"/>
</dbReference>